<name>A0ABS1YHH6_9ACTN</name>
<evidence type="ECO:0000259" key="1">
    <source>
        <dbReference type="PROSITE" id="PS50914"/>
    </source>
</evidence>
<gene>
    <name evidence="2" type="ORF">JM949_16320</name>
</gene>
<proteinExistence type="predicted"/>
<evidence type="ECO:0000313" key="2">
    <source>
        <dbReference type="EMBL" id="MBM0276865.1"/>
    </source>
</evidence>
<dbReference type="EMBL" id="JAEVHL010000073">
    <property type="protein sequence ID" value="MBM0276865.1"/>
    <property type="molecule type" value="Genomic_DNA"/>
</dbReference>
<reference evidence="2 3" key="1">
    <citation type="submission" date="2021-01" db="EMBL/GenBank/DDBJ databases">
        <title>Draft genome sequence of Micromonospora sp. strain STR1s_6.</title>
        <authorList>
            <person name="Karlyshev A."/>
            <person name="Jawad R."/>
        </authorList>
    </citation>
    <scope>NUCLEOTIDE SEQUENCE [LARGE SCALE GENOMIC DNA]</scope>
    <source>
        <strain evidence="2 3">STR1S-6</strain>
    </source>
</reference>
<protein>
    <submittedName>
        <fullName evidence="2">BON domain-containing protein</fullName>
    </submittedName>
</protein>
<keyword evidence="3" id="KW-1185">Reference proteome</keyword>
<accession>A0ABS1YHH6</accession>
<organism evidence="2 3">
    <name type="scientific">Micromonospora tarensis</name>
    <dbReference type="NCBI Taxonomy" id="2806100"/>
    <lineage>
        <taxon>Bacteria</taxon>
        <taxon>Bacillati</taxon>
        <taxon>Actinomycetota</taxon>
        <taxon>Actinomycetes</taxon>
        <taxon>Micromonosporales</taxon>
        <taxon>Micromonosporaceae</taxon>
        <taxon>Micromonospora</taxon>
    </lineage>
</organism>
<dbReference type="Proteomes" id="UP000622245">
    <property type="component" value="Unassembled WGS sequence"/>
</dbReference>
<feature type="domain" description="BON" evidence="1">
    <location>
        <begin position="23"/>
        <end position="91"/>
    </location>
</feature>
<dbReference type="Gene3D" id="3.30.1340.30">
    <property type="match status" value="1"/>
</dbReference>
<comment type="caution">
    <text evidence="2">The sequence shown here is derived from an EMBL/GenBank/DDBJ whole genome shotgun (WGS) entry which is preliminary data.</text>
</comment>
<dbReference type="RefSeq" id="WP_203149315.1">
    <property type="nucleotide sequence ID" value="NZ_JAEVHL010000073.1"/>
</dbReference>
<dbReference type="PROSITE" id="PS50914">
    <property type="entry name" value="BON"/>
    <property type="match status" value="1"/>
</dbReference>
<sequence>MTYVPWFLPDDTPSLFQTAPASIDARLAFRLLERMQRDPQLRHERICIEVQNGVVILEGTVTCTDVSTEADARAWSIPGVHDVNNRLRPLKR</sequence>
<dbReference type="InterPro" id="IPR007055">
    <property type="entry name" value="BON_dom"/>
</dbReference>
<dbReference type="Pfam" id="PF04972">
    <property type="entry name" value="BON"/>
    <property type="match status" value="1"/>
</dbReference>
<evidence type="ECO:0000313" key="3">
    <source>
        <dbReference type="Proteomes" id="UP000622245"/>
    </source>
</evidence>